<dbReference type="GeneID" id="65108204"/>
<proteinExistence type="predicted"/>
<accession>A0A2Z5ZC83</accession>
<keyword evidence="2" id="KW-1185">Reference proteome</keyword>
<evidence type="ECO:0000313" key="1">
    <source>
        <dbReference type="EMBL" id="BBC78065.1"/>
    </source>
</evidence>
<sequence length="98" mass="12034">MHYGYTLVWKDKDGYELPFENGDTATIFKHKDKAEEILALEKSFIERNLKVGRPITTFYPRWWWFDKRVTEHVRYNEEEQIRFKRIFDTLFVKRVTVA</sequence>
<dbReference type="InterPro" id="IPR058010">
    <property type="entry name" value="Y01A"/>
</dbReference>
<protein>
    <submittedName>
        <fullName evidence="1">Uncharacterized protein</fullName>
    </submittedName>
</protein>
<reference evidence="1 2" key="1">
    <citation type="submission" date="2018-02" db="EMBL/GenBank/DDBJ databases">
        <title>Full genome sequencing of a novel polyvalent bacteriophage as one of T4-Family member.</title>
        <authorList>
            <person name="Kawasaki T."/>
            <person name="Saad A.M."/>
            <person name="Yamada T."/>
        </authorList>
    </citation>
    <scope>NUCLEOTIDE SEQUENCE [LARGE SCALE GENOMIC DNA]</scope>
    <source>
        <strain evidence="1 2">EcS1</strain>
    </source>
</reference>
<organism evidence="1 2">
    <name type="scientific">Escherichia phage EcS1</name>
    <dbReference type="NCBI Taxonomy" id="2083276"/>
    <lineage>
        <taxon>Viruses</taxon>
        <taxon>Duplodnaviria</taxon>
        <taxon>Heunggongvirae</taxon>
        <taxon>Uroviricota</taxon>
        <taxon>Caudoviricetes</taxon>
        <taxon>Pantevenvirales</taxon>
        <taxon>Straboviridae</taxon>
        <taxon>Tevenvirinae</taxon>
        <taxon>Kagamiyamavirus</taxon>
        <taxon>Kagamiyamavirus ecs1</taxon>
    </lineage>
</organism>
<dbReference type="Pfam" id="PF25693">
    <property type="entry name" value="Phage_Y01A"/>
    <property type="match status" value="1"/>
</dbReference>
<dbReference type="KEGG" id="vg:65108204"/>
<dbReference type="RefSeq" id="YP_010090712.1">
    <property type="nucleotide sequence ID" value="NC_055721.1"/>
</dbReference>
<dbReference type="EMBL" id="LC371242">
    <property type="protein sequence ID" value="BBC78065.1"/>
    <property type="molecule type" value="Genomic_DNA"/>
</dbReference>
<evidence type="ECO:0000313" key="2">
    <source>
        <dbReference type="Proteomes" id="UP000250157"/>
    </source>
</evidence>
<name>A0A2Z5ZC83_9CAUD</name>
<dbReference type="Proteomes" id="UP000250157">
    <property type="component" value="Segment"/>
</dbReference>